<name>A0ABQ3GTI3_9GAMM</name>
<evidence type="ECO:0000256" key="2">
    <source>
        <dbReference type="ARBA" id="ARBA00023098"/>
    </source>
</evidence>
<accession>A0ABQ3GTI3</accession>
<proteinExistence type="predicted"/>
<keyword evidence="2" id="KW-0443">Lipid metabolism</keyword>
<organism evidence="4 5">
    <name type="scientific">Psychrobacter glaciei</name>
    <dbReference type="NCBI Taxonomy" id="619771"/>
    <lineage>
        <taxon>Bacteria</taxon>
        <taxon>Pseudomonadati</taxon>
        <taxon>Pseudomonadota</taxon>
        <taxon>Gammaproteobacteria</taxon>
        <taxon>Moraxellales</taxon>
        <taxon>Moraxellaceae</taxon>
        <taxon>Psychrobacter</taxon>
    </lineage>
</organism>
<evidence type="ECO:0000313" key="4">
    <source>
        <dbReference type="EMBL" id="GHD37611.1"/>
    </source>
</evidence>
<evidence type="ECO:0000259" key="3">
    <source>
        <dbReference type="Pfam" id="PF00561"/>
    </source>
</evidence>
<dbReference type="Proteomes" id="UP000610203">
    <property type="component" value="Unassembled WGS sequence"/>
</dbReference>
<keyword evidence="1" id="KW-0442">Lipid degradation</keyword>
<sequence>MMTETLKLVSTKDGEQIAVWKIVDTAKDEKKTDVLTTNAPRVKVQNILLTHGTFSDKQTCLRIAHYLAQLGHHCYIMEWRGHGASSIPTDKFNFETVATYDFEATFRYLFSEFKLDNLHCVTHSGGGACLTMFLIQNPQYIDHINSISMFACQVYGAVSNPISYTKILAAKVFTRLLGFIPAKKLKMGPFNESYYTMNQWYDWNLNKDFKSSFIQQSKFETTTIDENTPSNIASENSASHIASNTVSNKSHFDYRQHMPTITTPIYAISAKGDHFISPTRGCQLFFNKFANPKNVFREYSLDHGDLDDYTHSRIMISRNAATEIWPTVTAWIEKHAR</sequence>
<dbReference type="Gene3D" id="3.40.50.1820">
    <property type="entry name" value="alpha/beta hydrolase"/>
    <property type="match status" value="1"/>
</dbReference>
<dbReference type="InterPro" id="IPR000073">
    <property type="entry name" value="AB_hydrolase_1"/>
</dbReference>
<dbReference type="InterPro" id="IPR029058">
    <property type="entry name" value="AB_hydrolase_fold"/>
</dbReference>
<protein>
    <submittedName>
        <fullName evidence="4">Lysophospholipase</fullName>
    </submittedName>
</protein>
<evidence type="ECO:0000313" key="5">
    <source>
        <dbReference type="Proteomes" id="UP000610203"/>
    </source>
</evidence>
<gene>
    <name evidence="4" type="ORF">GCM10016272_25950</name>
</gene>
<dbReference type="SUPFAM" id="SSF53474">
    <property type="entry name" value="alpha/beta-Hydrolases"/>
    <property type="match status" value="1"/>
</dbReference>
<dbReference type="PANTHER" id="PTHR11005">
    <property type="entry name" value="LYSOSOMAL ACID LIPASE-RELATED"/>
    <property type="match status" value="1"/>
</dbReference>
<keyword evidence="5" id="KW-1185">Reference proteome</keyword>
<dbReference type="RefSeq" id="WP_189586747.1">
    <property type="nucleotide sequence ID" value="NZ_BMZR01000008.1"/>
</dbReference>
<reference evidence="5" key="1">
    <citation type="journal article" date="2019" name="Int. J. Syst. Evol. Microbiol.">
        <title>The Global Catalogue of Microorganisms (GCM) 10K type strain sequencing project: providing services to taxonomists for standard genome sequencing and annotation.</title>
        <authorList>
            <consortium name="The Broad Institute Genomics Platform"/>
            <consortium name="The Broad Institute Genome Sequencing Center for Infectious Disease"/>
            <person name="Wu L."/>
            <person name="Ma J."/>
        </authorList>
    </citation>
    <scope>NUCLEOTIDE SEQUENCE [LARGE SCALE GENOMIC DNA]</scope>
    <source>
        <strain evidence="5">KCTC 42280</strain>
    </source>
</reference>
<comment type="caution">
    <text evidence="4">The sequence shown here is derived from an EMBL/GenBank/DDBJ whole genome shotgun (WGS) entry which is preliminary data.</text>
</comment>
<dbReference type="Pfam" id="PF00561">
    <property type="entry name" value="Abhydrolase_1"/>
    <property type="match status" value="1"/>
</dbReference>
<evidence type="ECO:0000256" key="1">
    <source>
        <dbReference type="ARBA" id="ARBA00022963"/>
    </source>
</evidence>
<feature type="domain" description="AB hydrolase-1" evidence="3">
    <location>
        <begin position="47"/>
        <end position="291"/>
    </location>
</feature>
<dbReference type="EMBL" id="BMZR01000008">
    <property type="protein sequence ID" value="GHD37611.1"/>
    <property type="molecule type" value="Genomic_DNA"/>
</dbReference>